<name>A0A0P7ZAM2_9CYAN</name>
<gene>
    <name evidence="1" type="ORF">HLUCCA11_23140</name>
</gene>
<sequence>MATGVKPLSNGLQSSSRLKVCSTSFLAFPHFSRSHDYYGITGSSLAIDVAMSIICCRAVGEVPGRLMR</sequence>
<accession>A0A0P7ZAM2</accession>
<evidence type="ECO:0000313" key="1">
    <source>
        <dbReference type="EMBL" id="KPQ31712.1"/>
    </source>
</evidence>
<dbReference type="AlphaFoldDB" id="A0A0P7ZAM2"/>
<protein>
    <submittedName>
        <fullName evidence="1">Uncharacterized protein</fullName>
    </submittedName>
</protein>
<proteinExistence type="predicted"/>
<dbReference type="Proteomes" id="UP000050465">
    <property type="component" value="Unassembled WGS sequence"/>
</dbReference>
<comment type="caution">
    <text evidence="1">The sequence shown here is derived from an EMBL/GenBank/DDBJ whole genome shotgun (WGS) entry which is preliminary data.</text>
</comment>
<evidence type="ECO:0000313" key="2">
    <source>
        <dbReference type="Proteomes" id="UP000050465"/>
    </source>
</evidence>
<organism evidence="1 2">
    <name type="scientific">Phormidesmis priestleyi Ana</name>
    <dbReference type="NCBI Taxonomy" id="1666911"/>
    <lineage>
        <taxon>Bacteria</taxon>
        <taxon>Bacillati</taxon>
        <taxon>Cyanobacteriota</taxon>
        <taxon>Cyanophyceae</taxon>
        <taxon>Leptolyngbyales</taxon>
        <taxon>Leptolyngbyaceae</taxon>
        <taxon>Phormidesmis</taxon>
    </lineage>
</organism>
<dbReference type="EMBL" id="LJZR01000087">
    <property type="protein sequence ID" value="KPQ31712.1"/>
    <property type="molecule type" value="Genomic_DNA"/>
</dbReference>
<reference evidence="1 2" key="1">
    <citation type="submission" date="2015-09" db="EMBL/GenBank/DDBJ databases">
        <title>Identification and resolution of microdiversity through metagenomic sequencing of parallel consortia.</title>
        <authorList>
            <person name="Nelson W.C."/>
            <person name="Romine M.F."/>
            <person name="Lindemann S.R."/>
        </authorList>
    </citation>
    <scope>NUCLEOTIDE SEQUENCE [LARGE SCALE GENOMIC DNA]</scope>
    <source>
        <strain evidence="1">Ana</strain>
    </source>
</reference>